<sequence>MFSISLMFLDKPLFKADFNVKIFNKPWAVKCYLLLIISTILTKRLKSTFFLSL</sequence>
<protein>
    <submittedName>
        <fullName evidence="1">Uncharacterized protein</fullName>
    </submittedName>
</protein>
<gene>
    <name evidence="1" type="ORF">PRA_mt0090</name>
</gene>
<dbReference type="EMBL" id="HE613568">
    <property type="protein sequence ID" value="CCE89199.1"/>
    <property type="molecule type" value="Genomic_DNA"/>
</dbReference>
<geneLocation type="mitochondrion" evidence="1"/>
<organism evidence="1">
    <name type="scientific">Phlebia radiata</name>
    <name type="common">White-rot fungus</name>
    <dbReference type="NCBI Taxonomy" id="5308"/>
    <lineage>
        <taxon>Eukaryota</taxon>
        <taxon>Fungi</taxon>
        <taxon>Dikarya</taxon>
        <taxon>Basidiomycota</taxon>
        <taxon>Agaricomycotina</taxon>
        <taxon>Agaricomycetes</taxon>
        <taxon>Polyporales</taxon>
        <taxon>Meruliaceae</taxon>
        <taxon>Phlebia</taxon>
    </lineage>
</organism>
<name>L8B9E9_PHLRA</name>
<accession>L8B9E9</accession>
<evidence type="ECO:0000313" key="1">
    <source>
        <dbReference type="EMBL" id="CCE89199.1"/>
    </source>
</evidence>
<reference evidence="1" key="1">
    <citation type="journal article" date="2014" name="PLoS ONE">
        <title>Mitochondrial Genome of Phlebia radiata Is the Second Largest (156 kbp) among Fungi and Features Signs of Genome Flexibility and Recent Recombination Events.</title>
        <authorList>
            <person name="Salavirta H."/>
            <person name="Oksanen I."/>
            <person name="Kuuskeri J."/>
            <person name="Makela M."/>
            <person name="Laine P."/>
            <person name="Paulin L."/>
            <person name="Lundell T."/>
        </authorList>
    </citation>
    <scope>NUCLEOTIDE SEQUENCE</scope>
    <source>
        <strain evidence="1">79</strain>
    </source>
</reference>
<dbReference type="RefSeq" id="YP_007374908.1">
    <property type="nucleotide sequence ID" value="NC_020148.1"/>
</dbReference>
<proteinExistence type="predicted"/>
<dbReference type="AlphaFoldDB" id="L8B9E9"/>
<keyword evidence="1" id="KW-0496">Mitochondrion</keyword>
<dbReference type="GeneID" id="14469536"/>